<organism evidence="2 3">
    <name type="scientific">Austropuccinia psidii MF-1</name>
    <dbReference type="NCBI Taxonomy" id="1389203"/>
    <lineage>
        <taxon>Eukaryota</taxon>
        <taxon>Fungi</taxon>
        <taxon>Dikarya</taxon>
        <taxon>Basidiomycota</taxon>
        <taxon>Pucciniomycotina</taxon>
        <taxon>Pucciniomycetes</taxon>
        <taxon>Pucciniales</taxon>
        <taxon>Sphaerophragmiaceae</taxon>
        <taxon>Austropuccinia</taxon>
    </lineage>
</organism>
<feature type="compositionally biased region" description="Polar residues" evidence="1">
    <location>
        <begin position="12"/>
        <end position="24"/>
    </location>
</feature>
<sequence>MPVQHSPPARQTRAQAVPTQTQSVPLYGTPAVPQLRDHLVRGPVMEGAAPSIHPRRGHRRSSSFSGVLGTFLGIPRSTLNVPGEDDSEEENFVEKEESDSSEADSTHSEPSSLAIMQQMTQIMDSLQADSYYEASRPPAFKTQSMKAPDCFDGTQPFKVRRSIKSCKRIFHNDKETFSEYRKKFFYATSFLIRRAAKFIEPDLSNTTNEDPA</sequence>
<comment type="caution">
    <text evidence="2">The sequence shown here is derived from an EMBL/GenBank/DDBJ whole genome shotgun (WGS) entry which is preliminary data.</text>
</comment>
<gene>
    <name evidence="2" type="ORF">O181_029369</name>
</gene>
<proteinExistence type="predicted"/>
<reference evidence="2" key="1">
    <citation type="submission" date="2021-03" db="EMBL/GenBank/DDBJ databases">
        <title>Draft genome sequence of rust myrtle Austropuccinia psidii MF-1, a brazilian biotype.</title>
        <authorList>
            <person name="Quecine M.C."/>
            <person name="Pachon D.M.R."/>
            <person name="Bonatelli M.L."/>
            <person name="Correr F.H."/>
            <person name="Franceschini L.M."/>
            <person name="Leite T.F."/>
            <person name="Margarido G.R.A."/>
            <person name="Almeida C.A."/>
            <person name="Ferrarezi J.A."/>
            <person name="Labate C.A."/>
        </authorList>
    </citation>
    <scope>NUCLEOTIDE SEQUENCE</scope>
    <source>
        <strain evidence="2">MF-1</strain>
    </source>
</reference>
<keyword evidence="3" id="KW-1185">Reference proteome</keyword>
<protein>
    <submittedName>
        <fullName evidence="2">Uncharacterized protein</fullName>
    </submittedName>
</protein>
<feature type="region of interest" description="Disordered" evidence="1">
    <location>
        <begin position="75"/>
        <end position="111"/>
    </location>
</feature>
<evidence type="ECO:0000313" key="3">
    <source>
        <dbReference type="Proteomes" id="UP000765509"/>
    </source>
</evidence>
<dbReference type="Proteomes" id="UP000765509">
    <property type="component" value="Unassembled WGS sequence"/>
</dbReference>
<feature type="compositionally biased region" description="Acidic residues" evidence="1">
    <location>
        <begin position="83"/>
        <end position="102"/>
    </location>
</feature>
<evidence type="ECO:0000313" key="2">
    <source>
        <dbReference type="EMBL" id="MBW0489654.1"/>
    </source>
</evidence>
<accession>A0A9Q3H4H7</accession>
<evidence type="ECO:0000256" key="1">
    <source>
        <dbReference type="SAM" id="MobiDB-lite"/>
    </source>
</evidence>
<name>A0A9Q3H4H7_9BASI</name>
<dbReference type="AlphaFoldDB" id="A0A9Q3H4H7"/>
<dbReference type="EMBL" id="AVOT02010194">
    <property type="protein sequence ID" value="MBW0489654.1"/>
    <property type="molecule type" value="Genomic_DNA"/>
</dbReference>
<feature type="region of interest" description="Disordered" evidence="1">
    <location>
        <begin position="1"/>
        <end position="29"/>
    </location>
</feature>